<reference evidence="1" key="1">
    <citation type="submission" date="2017-07" db="EMBL/GenBank/DDBJ databases">
        <authorList>
            <person name="Mikheyev A."/>
            <person name="Grau M."/>
        </authorList>
    </citation>
    <scope>NUCLEOTIDE SEQUENCE</scope>
    <source>
        <tissue evidence="1">Venom_gland</tissue>
    </source>
</reference>
<dbReference type="AlphaFoldDB" id="A0A2D4M739"/>
<reference evidence="1" key="2">
    <citation type="submission" date="2017-11" db="EMBL/GenBank/DDBJ databases">
        <title>Coralsnake Venomics: Analyses of Venom Gland Transcriptomes and Proteomes of Six Brazilian Taxa.</title>
        <authorList>
            <person name="Aird S.D."/>
            <person name="Jorge da Silva N."/>
            <person name="Qiu L."/>
            <person name="Villar-Briones A."/>
            <person name="Aparecida-Saddi V."/>
            <person name="Campos-Telles M.P."/>
            <person name="Grau M."/>
            <person name="Mikheyev A.S."/>
        </authorList>
    </citation>
    <scope>NUCLEOTIDE SEQUENCE</scope>
    <source>
        <tissue evidence="1">Venom_gland</tissue>
    </source>
</reference>
<evidence type="ECO:0000313" key="1">
    <source>
        <dbReference type="EMBL" id="LAB28813.1"/>
    </source>
</evidence>
<dbReference type="PANTHER" id="PTHR31635">
    <property type="entry name" value="REVERSE TRANSCRIPTASE DOMAIN-CONTAINING PROTEIN-RELATED"/>
    <property type="match status" value="1"/>
</dbReference>
<dbReference type="PANTHER" id="PTHR31635:SF196">
    <property type="entry name" value="REVERSE TRANSCRIPTASE DOMAIN-CONTAINING PROTEIN-RELATED"/>
    <property type="match status" value="1"/>
</dbReference>
<organism evidence="1">
    <name type="scientific">Micrurus spixii</name>
    <name type="common">Amazon coral snake</name>
    <dbReference type="NCBI Taxonomy" id="129469"/>
    <lineage>
        <taxon>Eukaryota</taxon>
        <taxon>Metazoa</taxon>
        <taxon>Chordata</taxon>
        <taxon>Craniata</taxon>
        <taxon>Vertebrata</taxon>
        <taxon>Euteleostomi</taxon>
        <taxon>Lepidosauria</taxon>
        <taxon>Squamata</taxon>
        <taxon>Bifurcata</taxon>
        <taxon>Unidentata</taxon>
        <taxon>Episquamata</taxon>
        <taxon>Toxicofera</taxon>
        <taxon>Serpentes</taxon>
        <taxon>Colubroidea</taxon>
        <taxon>Elapidae</taxon>
        <taxon>Elapinae</taxon>
        <taxon>Micrurus</taxon>
    </lineage>
</organism>
<name>A0A2D4M739_9SAUR</name>
<protein>
    <submittedName>
        <fullName evidence="1">Uncharacterized protein</fullName>
    </submittedName>
</protein>
<dbReference type="EMBL" id="IACM01074901">
    <property type="protein sequence ID" value="LAB28813.1"/>
    <property type="molecule type" value="Transcribed_RNA"/>
</dbReference>
<accession>A0A2D4M739</accession>
<sequence length="201" mass="24507">MLKKEGDLVYLTGRYITLNWVQEWIKLKNRWLLTLEGHDLQSTWHAFIWDERHTVHQYFQRHYVRHALLKVSIKTKQQNYIKTPVWLSTLEAIVHPNFMNLGKIITYKDLDGKGGLKFRHELKEEGIQLEWWAYLKIQSRYKKYKKEWDIQRELMALDKILLGTEGKTIKIIYNYLLEYKMEEEQVKEVMIKWAQNFGYKI</sequence>
<proteinExistence type="predicted"/>